<proteinExistence type="predicted"/>
<comment type="caution">
    <text evidence="1">The sequence shown here is derived from an EMBL/GenBank/DDBJ whole genome shotgun (WGS) entry which is preliminary data.</text>
</comment>
<evidence type="ECO:0000313" key="2">
    <source>
        <dbReference type="Proteomes" id="UP001516400"/>
    </source>
</evidence>
<sequence length="212" mass="24355">MFLMKLQMGFPTKWREPLNRASNELQEEITLGSNPRLTSKEEGRIDEWIFACQNKVFNACENPFLDNEPDRSWNRAVSEFKRENTNSIIRKTQFASVLKTAIGKFESDFIRNGLKACELYPWNPSVIDLSQCLKRVGPLANVNTVDNKPISHNNFVGIVSFDKVGEFRTLTSNEKIQKDTKKRTIVRRVPKRSQLLLLEISLCSSIQKTCPS</sequence>
<evidence type="ECO:0000313" key="1">
    <source>
        <dbReference type="EMBL" id="KAL3277753.1"/>
    </source>
</evidence>
<name>A0ABD2NGH3_9CUCU</name>
<dbReference type="EMBL" id="JABFTP020000103">
    <property type="protein sequence ID" value="KAL3277753.1"/>
    <property type="molecule type" value="Genomic_DNA"/>
</dbReference>
<gene>
    <name evidence="1" type="ORF">HHI36_013093</name>
</gene>
<keyword evidence="2" id="KW-1185">Reference proteome</keyword>
<accession>A0ABD2NGH3</accession>
<dbReference type="Proteomes" id="UP001516400">
    <property type="component" value="Unassembled WGS sequence"/>
</dbReference>
<protein>
    <submittedName>
        <fullName evidence="1">Uncharacterized protein</fullName>
    </submittedName>
</protein>
<organism evidence="1 2">
    <name type="scientific">Cryptolaemus montrouzieri</name>
    <dbReference type="NCBI Taxonomy" id="559131"/>
    <lineage>
        <taxon>Eukaryota</taxon>
        <taxon>Metazoa</taxon>
        <taxon>Ecdysozoa</taxon>
        <taxon>Arthropoda</taxon>
        <taxon>Hexapoda</taxon>
        <taxon>Insecta</taxon>
        <taxon>Pterygota</taxon>
        <taxon>Neoptera</taxon>
        <taxon>Endopterygota</taxon>
        <taxon>Coleoptera</taxon>
        <taxon>Polyphaga</taxon>
        <taxon>Cucujiformia</taxon>
        <taxon>Coccinelloidea</taxon>
        <taxon>Coccinellidae</taxon>
        <taxon>Scymninae</taxon>
        <taxon>Scymnini</taxon>
        <taxon>Cryptolaemus</taxon>
    </lineage>
</organism>
<dbReference type="AlphaFoldDB" id="A0ABD2NGH3"/>
<reference evidence="1 2" key="1">
    <citation type="journal article" date="2021" name="BMC Biol.">
        <title>Horizontally acquired antibacterial genes associated with adaptive radiation of ladybird beetles.</title>
        <authorList>
            <person name="Li H.S."/>
            <person name="Tang X.F."/>
            <person name="Huang Y.H."/>
            <person name="Xu Z.Y."/>
            <person name="Chen M.L."/>
            <person name="Du X.Y."/>
            <person name="Qiu B.Y."/>
            <person name="Chen P.T."/>
            <person name="Zhang W."/>
            <person name="Slipinski A."/>
            <person name="Escalona H.E."/>
            <person name="Waterhouse R.M."/>
            <person name="Zwick A."/>
            <person name="Pang H."/>
        </authorList>
    </citation>
    <scope>NUCLEOTIDE SEQUENCE [LARGE SCALE GENOMIC DNA]</scope>
    <source>
        <strain evidence="1">SYSU2018</strain>
    </source>
</reference>